<evidence type="ECO:0000313" key="4">
    <source>
        <dbReference type="Proteomes" id="UP000197138"/>
    </source>
</evidence>
<dbReference type="Proteomes" id="UP000197138">
    <property type="component" value="Unassembled WGS sequence"/>
</dbReference>
<feature type="signal peptide" evidence="2">
    <location>
        <begin position="1"/>
        <end position="33"/>
    </location>
</feature>
<feature type="region of interest" description="Disordered" evidence="1">
    <location>
        <begin position="69"/>
        <end position="134"/>
    </location>
</feature>
<gene>
    <name evidence="3" type="ORF">CDL15_Pgr022330</name>
</gene>
<evidence type="ECO:0000256" key="2">
    <source>
        <dbReference type="SAM" id="SignalP"/>
    </source>
</evidence>
<keyword evidence="2" id="KW-0732">Signal</keyword>
<name>A0A218Y432_PUNGR</name>
<dbReference type="AlphaFoldDB" id="A0A218Y432"/>
<dbReference type="EMBL" id="MTKT01000157">
    <property type="protein sequence ID" value="OWM91581.1"/>
    <property type="molecule type" value="Genomic_DNA"/>
</dbReference>
<feature type="region of interest" description="Disordered" evidence="1">
    <location>
        <begin position="32"/>
        <end position="51"/>
    </location>
</feature>
<feature type="chain" id="PRO_5012713591" evidence="2">
    <location>
        <begin position="34"/>
        <end position="134"/>
    </location>
</feature>
<organism evidence="3 4">
    <name type="scientific">Punica granatum</name>
    <name type="common">Pomegranate</name>
    <dbReference type="NCBI Taxonomy" id="22663"/>
    <lineage>
        <taxon>Eukaryota</taxon>
        <taxon>Viridiplantae</taxon>
        <taxon>Streptophyta</taxon>
        <taxon>Embryophyta</taxon>
        <taxon>Tracheophyta</taxon>
        <taxon>Spermatophyta</taxon>
        <taxon>Magnoliopsida</taxon>
        <taxon>eudicotyledons</taxon>
        <taxon>Gunneridae</taxon>
        <taxon>Pentapetalae</taxon>
        <taxon>rosids</taxon>
        <taxon>malvids</taxon>
        <taxon>Myrtales</taxon>
        <taxon>Lythraceae</taxon>
        <taxon>Punica</taxon>
    </lineage>
</organism>
<protein>
    <submittedName>
        <fullName evidence="3">Uncharacterized protein</fullName>
    </submittedName>
</protein>
<sequence>MSNSRKFRMFRSAHELLVTALFSLLQLSKLSTSNPFPSSSSPTRHLYSSSATLRTRRLSLFLHWIDVGKTKKKKKKTEKERKRNGQNIGRKKSDKAYSSLGLPQQKALTSSPLAGDPQQRLSLRTPALSHTLAR</sequence>
<evidence type="ECO:0000313" key="3">
    <source>
        <dbReference type="EMBL" id="OWM91581.1"/>
    </source>
</evidence>
<proteinExistence type="predicted"/>
<accession>A0A218Y432</accession>
<evidence type="ECO:0000256" key="1">
    <source>
        <dbReference type="SAM" id="MobiDB-lite"/>
    </source>
</evidence>
<reference evidence="4" key="1">
    <citation type="journal article" date="2017" name="Plant J.">
        <title>The pomegranate (Punica granatum L.) genome and the genomics of punicalagin biosynthesis.</title>
        <authorList>
            <person name="Qin G."/>
            <person name="Xu C."/>
            <person name="Ming R."/>
            <person name="Tang H."/>
            <person name="Guyot R."/>
            <person name="Kramer E.M."/>
            <person name="Hu Y."/>
            <person name="Yi X."/>
            <person name="Qi Y."/>
            <person name="Xu X."/>
            <person name="Gao Z."/>
            <person name="Pan H."/>
            <person name="Jian J."/>
            <person name="Tian Y."/>
            <person name="Yue Z."/>
            <person name="Xu Y."/>
        </authorList>
    </citation>
    <scope>NUCLEOTIDE SEQUENCE [LARGE SCALE GENOMIC DNA]</scope>
    <source>
        <strain evidence="4">cv. Dabenzi</strain>
    </source>
</reference>
<comment type="caution">
    <text evidence="3">The sequence shown here is derived from an EMBL/GenBank/DDBJ whole genome shotgun (WGS) entry which is preliminary data.</text>
</comment>